<dbReference type="EMBL" id="PCSD01000007">
    <property type="protein sequence ID" value="PIP34170.1"/>
    <property type="molecule type" value="Genomic_DNA"/>
</dbReference>
<keyword evidence="1" id="KW-0472">Membrane</keyword>
<dbReference type="Proteomes" id="UP000230729">
    <property type="component" value="Unassembled WGS sequence"/>
</dbReference>
<evidence type="ECO:0000313" key="3">
    <source>
        <dbReference type="Proteomes" id="UP000230729"/>
    </source>
</evidence>
<keyword evidence="1" id="KW-1133">Transmembrane helix</keyword>
<comment type="caution">
    <text evidence="2">The sequence shown here is derived from an EMBL/GenBank/DDBJ whole genome shotgun (WGS) entry which is preliminary data.</text>
</comment>
<organism evidence="2 3">
    <name type="scientific">Candidatus Falkowbacteria bacterium CG23_combo_of_CG06-09_8_20_14_all_49_15</name>
    <dbReference type="NCBI Taxonomy" id="1974572"/>
    <lineage>
        <taxon>Bacteria</taxon>
        <taxon>Candidatus Falkowiibacteriota</taxon>
    </lineage>
</organism>
<reference evidence="2 3" key="1">
    <citation type="submission" date="2017-09" db="EMBL/GenBank/DDBJ databases">
        <title>Depth-based differentiation of microbial function through sediment-hosted aquifers and enrichment of novel symbionts in the deep terrestrial subsurface.</title>
        <authorList>
            <person name="Probst A.J."/>
            <person name="Ladd B."/>
            <person name="Jarett J.K."/>
            <person name="Geller-Mcgrath D.E."/>
            <person name="Sieber C.M."/>
            <person name="Emerson J.B."/>
            <person name="Anantharaman K."/>
            <person name="Thomas B.C."/>
            <person name="Malmstrom R."/>
            <person name="Stieglmeier M."/>
            <person name="Klingl A."/>
            <person name="Woyke T."/>
            <person name="Ryan C.M."/>
            <person name="Banfield J.F."/>
        </authorList>
    </citation>
    <scope>NUCLEOTIDE SEQUENCE [LARGE SCALE GENOMIC DNA]</scope>
    <source>
        <strain evidence="2">CG23_combo_of_CG06-09_8_20_14_all_49_15</strain>
    </source>
</reference>
<evidence type="ECO:0000313" key="2">
    <source>
        <dbReference type="EMBL" id="PIP34170.1"/>
    </source>
</evidence>
<proteinExistence type="predicted"/>
<gene>
    <name evidence="2" type="ORF">COX22_00490</name>
</gene>
<protein>
    <submittedName>
        <fullName evidence="2">Uncharacterized protein</fullName>
    </submittedName>
</protein>
<sequence>MEKIFFRTLLSKQICLAPLVVSGQPKNKQEKGKRRRKKMRKYFFSLLVVAAVTMAAGVAFAQVEGYSTEQVGCNSTHCWVHKDLVVEGNKMAPGDPTFRSGFTGWGRDLQMEIIGNFWVVKLDRPPMLESGRFIRFNFQLGYANYWLPHVLVDEGVSKRFPAYPGNGKTCTVVNVPGTGYDFVGPLHTGKTPF</sequence>
<keyword evidence="1" id="KW-0812">Transmembrane</keyword>
<feature type="transmembrane region" description="Helical" evidence="1">
    <location>
        <begin position="42"/>
        <end position="61"/>
    </location>
</feature>
<dbReference type="AlphaFoldDB" id="A0A2G9ZNN1"/>
<accession>A0A2G9ZNN1</accession>
<evidence type="ECO:0000256" key="1">
    <source>
        <dbReference type="SAM" id="Phobius"/>
    </source>
</evidence>
<name>A0A2G9ZNN1_9BACT</name>